<evidence type="ECO:0000256" key="5">
    <source>
        <dbReference type="ARBA" id="ARBA00023002"/>
    </source>
</evidence>
<evidence type="ECO:0000256" key="2">
    <source>
        <dbReference type="ARBA" id="ARBA00008072"/>
    </source>
</evidence>
<dbReference type="CDD" id="cd08255">
    <property type="entry name" value="2-desacetyl-2-hydroxyethyl_bacteriochlorophyllide_like"/>
    <property type="match status" value="1"/>
</dbReference>
<reference evidence="6 7" key="1">
    <citation type="journal article" date="2020" name="Microorganisms">
        <title>Osmotic Adaptation and Compatible Solute Biosynthesis of Phototrophic Bacteria as Revealed from Genome Analyses.</title>
        <authorList>
            <person name="Imhoff J.F."/>
            <person name="Rahn T."/>
            <person name="Kunzel S."/>
            <person name="Keller A."/>
            <person name="Neulinger S.C."/>
        </authorList>
    </citation>
    <scope>NUCLEOTIDE SEQUENCE [LARGE SCALE GENOMIC DNA]</scope>
    <source>
        <strain evidence="6 7">DSM 6210</strain>
    </source>
</reference>
<keyword evidence="7" id="KW-1185">Reference proteome</keyword>
<proteinExistence type="inferred from homology"/>
<dbReference type="InterPro" id="IPR011032">
    <property type="entry name" value="GroES-like_sf"/>
</dbReference>
<dbReference type="SUPFAM" id="SSF51735">
    <property type="entry name" value="NAD(P)-binding Rossmann-fold domains"/>
    <property type="match status" value="1"/>
</dbReference>
<dbReference type="Proteomes" id="UP000748752">
    <property type="component" value="Unassembled WGS sequence"/>
</dbReference>
<comment type="similarity">
    <text evidence="2">Belongs to the zinc-containing alcohol dehydrogenase family.</text>
</comment>
<dbReference type="InterPro" id="IPR036291">
    <property type="entry name" value="NAD(P)-bd_dom_sf"/>
</dbReference>
<dbReference type="PANTHER" id="PTHR43350">
    <property type="entry name" value="NAD-DEPENDENT ALCOHOL DEHYDROGENASE"/>
    <property type="match status" value="1"/>
</dbReference>
<dbReference type="Gene3D" id="3.90.180.10">
    <property type="entry name" value="Medium-chain alcohol dehydrogenases, catalytic domain"/>
    <property type="match status" value="1"/>
</dbReference>
<organism evidence="6 7">
    <name type="scientific">Thiohalocapsa halophila</name>
    <dbReference type="NCBI Taxonomy" id="69359"/>
    <lineage>
        <taxon>Bacteria</taxon>
        <taxon>Pseudomonadati</taxon>
        <taxon>Pseudomonadota</taxon>
        <taxon>Gammaproteobacteria</taxon>
        <taxon>Chromatiales</taxon>
        <taxon>Chromatiaceae</taxon>
        <taxon>Thiohalocapsa</taxon>
    </lineage>
</organism>
<dbReference type="RefSeq" id="WP_200241937.1">
    <property type="nucleotide sequence ID" value="NZ_NRRV01000085.1"/>
</dbReference>
<gene>
    <name evidence="6" type="ORF">CKO31_22305</name>
</gene>
<dbReference type="EMBL" id="NRRV01000085">
    <property type="protein sequence ID" value="MBK1633430.1"/>
    <property type="molecule type" value="Genomic_DNA"/>
</dbReference>
<keyword evidence="3" id="KW-0479">Metal-binding</keyword>
<name>A0ABS1CNF8_9GAMM</name>
<evidence type="ECO:0000313" key="7">
    <source>
        <dbReference type="Proteomes" id="UP000748752"/>
    </source>
</evidence>
<dbReference type="SUPFAM" id="SSF50129">
    <property type="entry name" value="GroES-like"/>
    <property type="match status" value="1"/>
</dbReference>
<evidence type="ECO:0000256" key="3">
    <source>
        <dbReference type="ARBA" id="ARBA00022723"/>
    </source>
</evidence>
<comment type="caution">
    <text evidence="6">The sequence shown here is derived from an EMBL/GenBank/DDBJ whole genome shotgun (WGS) entry which is preliminary data.</text>
</comment>
<evidence type="ECO:0000256" key="1">
    <source>
        <dbReference type="ARBA" id="ARBA00001947"/>
    </source>
</evidence>
<keyword evidence="5" id="KW-0560">Oxidoreductase</keyword>
<keyword evidence="4" id="KW-0862">Zinc</keyword>
<evidence type="ECO:0000313" key="6">
    <source>
        <dbReference type="EMBL" id="MBK1633430.1"/>
    </source>
</evidence>
<sequence length="329" mass="34963">MSAATRARAFWVTAPGRGEIRPQALAALPAGWVRVRTRYSGISRGTEGLVFRGEVPPSEYRRMRAPFQDGDFPAPVKYGYISVGEVVAGPAELLGRVVYCLYPHQDCYQVPAEAVTPLPDGLPPGRAVLAANLETAVNGLWDGLPRVGDRVAVIGAGTLGCLAAWLAARIPGCRVELIDTSPRRADIAAAMGADFRSPETAAPEADLVIHASGNPAGLVTALGLAGFEATVLELSWFGAKPVTLPLGEAFHQRRLRLVSSQVGSVAAAQRPRWDHRRRLALALSLLAEPQAAALDALITDEAPFEALAAVQARLASAPGDTLTQRIRYR</sequence>
<comment type="cofactor">
    <cofactor evidence="1">
        <name>Zn(2+)</name>
        <dbReference type="ChEBI" id="CHEBI:29105"/>
    </cofactor>
</comment>
<dbReference type="PANTHER" id="PTHR43350:SF19">
    <property type="entry name" value="D-GULOSIDE 3-DEHYDROGENASE"/>
    <property type="match status" value="1"/>
</dbReference>
<dbReference type="Gene3D" id="3.40.50.720">
    <property type="entry name" value="NAD(P)-binding Rossmann-like Domain"/>
    <property type="match status" value="1"/>
</dbReference>
<accession>A0ABS1CNF8</accession>
<protein>
    <submittedName>
        <fullName evidence="6">Dehydrogenase</fullName>
    </submittedName>
</protein>
<evidence type="ECO:0000256" key="4">
    <source>
        <dbReference type="ARBA" id="ARBA00022833"/>
    </source>
</evidence>